<name>A0ABR2F8C6_9ROSI</name>
<dbReference type="PANTHER" id="PTHR34222">
    <property type="entry name" value="GAG_PRE-INTEGRS DOMAIN-CONTAINING PROTEIN"/>
    <property type="match status" value="1"/>
</dbReference>
<organism evidence="4 5">
    <name type="scientific">Hibiscus sabdariffa</name>
    <name type="common">roselle</name>
    <dbReference type="NCBI Taxonomy" id="183260"/>
    <lineage>
        <taxon>Eukaryota</taxon>
        <taxon>Viridiplantae</taxon>
        <taxon>Streptophyta</taxon>
        <taxon>Embryophyta</taxon>
        <taxon>Tracheophyta</taxon>
        <taxon>Spermatophyta</taxon>
        <taxon>Magnoliopsida</taxon>
        <taxon>eudicotyledons</taxon>
        <taxon>Gunneridae</taxon>
        <taxon>Pentapetalae</taxon>
        <taxon>rosids</taxon>
        <taxon>malvids</taxon>
        <taxon>Malvales</taxon>
        <taxon>Malvaceae</taxon>
        <taxon>Malvoideae</taxon>
        <taxon>Hibiscus</taxon>
    </lineage>
</organism>
<reference evidence="4 5" key="1">
    <citation type="journal article" date="2024" name="G3 (Bethesda)">
        <title>Genome assembly of Hibiscus sabdariffa L. provides insights into metabolisms of medicinal natural products.</title>
        <authorList>
            <person name="Kim T."/>
        </authorList>
    </citation>
    <scope>NUCLEOTIDE SEQUENCE [LARGE SCALE GENOMIC DNA]</scope>
    <source>
        <strain evidence="4">TK-2024</strain>
        <tissue evidence="4">Old leaves</tissue>
    </source>
</reference>
<feature type="compositionally biased region" description="Low complexity" evidence="1">
    <location>
        <begin position="14"/>
        <end position="24"/>
    </location>
</feature>
<sequence length="502" mass="55292">MTRDSSSTSSVTNPTGSSSFDGSSDPPPLSITCHRLNGHNYLEWSQSVSIFLSGRDRLGYVNGASNQPASTAATYNQWQRADHQVMTWLLNSMTPEVSKNFLLFKTSKDIWDAVRETYSSTNNNSELFRLESQSFSLTQGDLSVTLYFQSLNSIWQQLDLYEEIAWVVPDDAGLYQQAVSKRRIFQFLHGLTPAFDEVRGRVVGTSPLPSLREVFAMVKQEESRRMLMSSTSSASFPESALASRSLPPNAKRGRPWCDHCKKPGHVIRKCWKLHGKPADWKPRGSPSAKEVNSSSSSFLTKEQLQEIQTLFARFQGPRGAHLTLADSEGISPFPALLSSKVETGWIFDSGASDHMSGKRECFQDFVPTVGATIRTADGTLSHVQGSGSIILNSLVLQHALFVPSLTCNLISVSKLSKDLGCSLLFHDSGCILQALNSQRVIGKASLQNGLYILQDPPLSPRYSVSTSLSTVSNSDSVMLWHKRLVTFGALPELRMLTTALGL</sequence>
<dbReference type="Proteomes" id="UP001472677">
    <property type="component" value="Unassembled WGS sequence"/>
</dbReference>
<gene>
    <name evidence="4" type="ORF">V6N12_062276</name>
</gene>
<feature type="domain" description="Retrovirus-related Pol polyprotein from transposon TNT 1-94-like beta-barrel" evidence="3">
    <location>
        <begin position="345"/>
        <end position="417"/>
    </location>
</feature>
<evidence type="ECO:0000259" key="3">
    <source>
        <dbReference type="Pfam" id="PF22936"/>
    </source>
</evidence>
<dbReference type="Pfam" id="PF14244">
    <property type="entry name" value="Retrotran_gag_3"/>
    <property type="match status" value="1"/>
</dbReference>
<feature type="compositionally biased region" description="Polar residues" evidence="1">
    <location>
        <begin position="1"/>
        <end position="13"/>
    </location>
</feature>
<evidence type="ECO:0008006" key="6">
    <source>
        <dbReference type="Google" id="ProtNLM"/>
    </source>
</evidence>
<evidence type="ECO:0000256" key="1">
    <source>
        <dbReference type="SAM" id="MobiDB-lite"/>
    </source>
</evidence>
<accession>A0ABR2F8C6</accession>
<dbReference type="InterPro" id="IPR029472">
    <property type="entry name" value="Copia-like_N"/>
</dbReference>
<dbReference type="InterPro" id="IPR054722">
    <property type="entry name" value="PolX-like_BBD"/>
</dbReference>
<evidence type="ECO:0000313" key="4">
    <source>
        <dbReference type="EMBL" id="KAK8574586.1"/>
    </source>
</evidence>
<comment type="caution">
    <text evidence="4">The sequence shown here is derived from an EMBL/GenBank/DDBJ whole genome shotgun (WGS) entry which is preliminary data.</text>
</comment>
<protein>
    <recommendedName>
        <fullName evidence="6">Retrotransposon Copia-like N-terminal domain-containing protein</fullName>
    </recommendedName>
</protein>
<feature type="region of interest" description="Disordered" evidence="1">
    <location>
        <begin position="1"/>
        <end position="26"/>
    </location>
</feature>
<evidence type="ECO:0000313" key="5">
    <source>
        <dbReference type="Proteomes" id="UP001472677"/>
    </source>
</evidence>
<dbReference type="Pfam" id="PF22936">
    <property type="entry name" value="Pol_BBD"/>
    <property type="match status" value="1"/>
</dbReference>
<dbReference type="PANTHER" id="PTHR34222:SF40">
    <property type="match status" value="1"/>
</dbReference>
<proteinExistence type="predicted"/>
<feature type="domain" description="Retrotransposon Copia-like N-terminal" evidence="2">
    <location>
        <begin position="24"/>
        <end position="69"/>
    </location>
</feature>
<evidence type="ECO:0000259" key="2">
    <source>
        <dbReference type="Pfam" id="PF14244"/>
    </source>
</evidence>
<keyword evidence="5" id="KW-1185">Reference proteome</keyword>
<dbReference type="EMBL" id="JBBPBM010000007">
    <property type="protein sequence ID" value="KAK8574586.1"/>
    <property type="molecule type" value="Genomic_DNA"/>
</dbReference>